<keyword evidence="3" id="KW-0540">Nuclease</keyword>
<dbReference type="GO" id="GO:0004519">
    <property type="term" value="F:endonuclease activity"/>
    <property type="evidence" value="ECO:0007669"/>
    <property type="project" value="UniProtKB-KW"/>
</dbReference>
<dbReference type="Gene3D" id="3.30.2310.20">
    <property type="entry name" value="RelE-like"/>
    <property type="match status" value="1"/>
</dbReference>
<gene>
    <name evidence="8" type="primary">yoeB</name>
    <name evidence="8" type="ORF">ADIAG_03165</name>
</gene>
<dbReference type="RefSeq" id="WP_007272332.1">
    <property type="nucleotide sequence ID" value="NZ_AOCK01000010.1"/>
</dbReference>
<evidence type="ECO:0000256" key="5">
    <source>
        <dbReference type="ARBA" id="ARBA00022801"/>
    </source>
</evidence>
<dbReference type="InterPro" id="IPR035093">
    <property type="entry name" value="RelE/ParE_toxin_dom_sf"/>
</dbReference>
<sequence length="84" mass="10049">MRLAWDESAWEDYKHWQTADRRILKRINTLLDACLRNPFAGIGKPEQLKYGVPSAWSRRITDEHRLVYLVYGDDLVVLQARYHY</sequence>
<dbReference type="PATRIC" id="fig|1276920.7.peg.3167"/>
<organism evidence="8 9">
    <name type="scientific">Paeniglutamicibacter gangotriensis Lz1y</name>
    <dbReference type="NCBI Taxonomy" id="1276920"/>
    <lineage>
        <taxon>Bacteria</taxon>
        <taxon>Bacillati</taxon>
        <taxon>Actinomycetota</taxon>
        <taxon>Actinomycetes</taxon>
        <taxon>Micrococcales</taxon>
        <taxon>Micrococcaceae</taxon>
        <taxon>Paeniglutamicibacter</taxon>
    </lineage>
</organism>
<dbReference type="PANTHER" id="PTHR38039">
    <property type="entry name" value="TOXIN YOEB"/>
    <property type="match status" value="1"/>
</dbReference>
<keyword evidence="4" id="KW-0255">Endonuclease</keyword>
<reference evidence="8 9" key="1">
    <citation type="journal article" date="2013" name="Genome Announc.">
        <title>Draft Genome Sequence of Arthrobacter gangotriensis Strain Lz1yT, Isolated from a Penguin Rookery Soil Sample Collected in Antarctica, near the Indian Station Dakshin Gangotri.</title>
        <authorList>
            <person name="Shivaji S."/>
            <person name="Ara S."/>
            <person name="Bandi S."/>
            <person name="Singh A."/>
            <person name="Kumar Pinnaka A."/>
        </authorList>
    </citation>
    <scope>NUCLEOTIDE SEQUENCE [LARGE SCALE GENOMIC DNA]</scope>
    <source>
        <strain evidence="8 9">Lz1y</strain>
    </source>
</reference>
<evidence type="ECO:0000256" key="2">
    <source>
        <dbReference type="ARBA" id="ARBA00022649"/>
    </source>
</evidence>
<dbReference type="GO" id="GO:0045892">
    <property type="term" value="P:negative regulation of DNA-templated transcription"/>
    <property type="evidence" value="ECO:0007669"/>
    <property type="project" value="TreeGrafter"/>
</dbReference>
<dbReference type="Pfam" id="PF06769">
    <property type="entry name" value="YoeB_toxin"/>
    <property type="match status" value="1"/>
</dbReference>
<dbReference type="GO" id="GO:0016787">
    <property type="term" value="F:hydrolase activity"/>
    <property type="evidence" value="ECO:0007669"/>
    <property type="project" value="UniProtKB-KW"/>
</dbReference>
<dbReference type="PANTHER" id="PTHR38039:SF1">
    <property type="entry name" value="TOXIN YOEB"/>
    <property type="match status" value="1"/>
</dbReference>
<dbReference type="Proteomes" id="UP000012015">
    <property type="component" value="Unassembled WGS sequence"/>
</dbReference>
<evidence type="ECO:0000313" key="8">
    <source>
        <dbReference type="EMBL" id="EMQ97370.1"/>
    </source>
</evidence>
<dbReference type="GO" id="GO:0006401">
    <property type="term" value="P:RNA catabolic process"/>
    <property type="evidence" value="ECO:0007669"/>
    <property type="project" value="InterPro"/>
</dbReference>
<dbReference type="SUPFAM" id="SSF143011">
    <property type="entry name" value="RelE-like"/>
    <property type="match status" value="1"/>
</dbReference>
<dbReference type="NCBIfam" id="TIGR02116">
    <property type="entry name" value="toxin_Txe_YoeB"/>
    <property type="match status" value="1"/>
</dbReference>
<dbReference type="InterPro" id="IPR009614">
    <property type="entry name" value="YoeB_toxin"/>
</dbReference>
<name>M7MR17_9MICC</name>
<evidence type="ECO:0000256" key="7">
    <source>
        <dbReference type="ARBA" id="ARBA00050056"/>
    </source>
</evidence>
<evidence type="ECO:0000256" key="1">
    <source>
        <dbReference type="ARBA" id="ARBA00008172"/>
    </source>
</evidence>
<accession>M7MR17</accession>
<comment type="similarity">
    <text evidence="1">Belongs to the YoeB family.</text>
</comment>
<keyword evidence="9" id="KW-1185">Reference proteome</keyword>
<protein>
    <recommendedName>
        <fullName evidence="7">Endoribonuclease YoeB</fullName>
    </recommendedName>
    <alternativeName>
        <fullName evidence="6">Putative mRNA interferase YoeB</fullName>
    </alternativeName>
</protein>
<dbReference type="AlphaFoldDB" id="M7MR17"/>
<evidence type="ECO:0000256" key="3">
    <source>
        <dbReference type="ARBA" id="ARBA00022722"/>
    </source>
</evidence>
<dbReference type="eggNOG" id="COG4115">
    <property type="taxonomic scope" value="Bacteria"/>
</dbReference>
<evidence type="ECO:0000313" key="9">
    <source>
        <dbReference type="Proteomes" id="UP000012015"/>
    </source>
</evidence>
<keyword evidence="5 8" id="KW-0378">Hydrolase</keyword>
<dbReference type="STRING" id="1276920.ADIAG_03165"/>
<evidence type="ECO:0000256" key="6">
    <source>
        <dbReference type="ARBA" id="ARBA00030388"/>
    </source>
</evidence>
<comment type="caution">
    <text evidence="8">The sequence shown here is derived from an EMBL/GenBank/DDBJ whole genome shotgun (WGS) entry which is preliminary data.</text>
</comment>
<evidence type="ECO:0000256" key="4">
    <source>
        <dbReference type="ARBA" id="ARBA00022759"/>
    </source>
</evidence>
<keyword evidence="2" id="KW-1277">Toxin-antitoxin system</keyword>
<dbReference type="EMBL" id="AOCK01000010">
    <property type="protein sequence ID" value="EMQ97370.1"/>
    <property type="molecule type" value="Genomic_DNA"/>
</dbReference>
<proteinExistence type="inferred from homology"/>